<dbReference type="RefSeq" id="WP_050386739.1">
    <property type="nucleotide sequence ID" value="NZ_LFIQ01000114.1"/>
</dbReference>
<protein>
    <submittedName>
        <fullName evidence="2">DUF1127 domain-containing protein</fullName>
    </submittedName>
</protein>
<evidence type="ECO:0000313" key="2">
    <source>
        <dbReference type="EMBL" id="MVT66810.1"/>
    </source>
</evidence>
<sequence>MSTTYSPARSAQATTSTPRIVSAFKGFWDAIQEWRKWERLRADLGSLSDRELMDIGISRGEVDYVASNRDADPRGIRSV</sequence>
<dbReference type="Proteomes" id="UP000436468">
    <property type="component" value="Unassembled WGS sequence"/>
</dbReference>
<keyword evidence="3" id="KW-1185">Reference proteome</keyword>
<gene>
    <name evidence="2" type="ORF">GPL21_17055</name>
</gene>
<dbReference type="InterPro" id="IPR009506">
    <property type="entry name" value="YjiS-like"/>
</dbReference>
<comment type="caution">
    <text evidence="2">The sequence shown here is derived from an EMBL/GenBank/DDBJ whole genome shotgun (WGS) entry which is preliminary data.</text>
</comment>
<organism evidence="2 3">
    <name type="scientific">Bradyrhizobium pachyrhizi</name>
    <dbReference type="NCBI Taxonomy" id="280333"/>
    <lineage>
        <taxon>Bacteria</taxon>
        <taxon>Pseudomonadati</taxon>
        <taxon>Pseudomonadota</taxon>
        <taxon>Alphaproteobacteria</taxon>
        <taxon>Hyphomicrobiales</taxon>
        <taxon>Nitrobacteraceae</taxon>
        <taxon>Bradyrhizobium</taxon>
    </lineage>
</organism>
<dbReference type="Pfam" id="PF06568">
    <property type="entry name" value="YjiS-like"/>
    <property type="match status" value="1"/>
</dbReference>
<dbReference type="AlphaFoldDB" id="A0A844SWP0"/>
<accession>A0A844SWP0</accession>
<name>A0A844SWP0_9BRAD</name>
<proteinExistence type="predicted"/>
<reference evidence="2 3" key="1">
    <citation type="submission" date="2019-12" db="EMBL/GenBank/DDBJ databases">
        <title>Draft genome sequences Bradyrhizobium cajani AMBPC1010, Bradyrhizobium pachyrhizi AMBPC1040 and Bradyrhizobium yuanmingense ALSPC3051, three plant growth promoting strains isolated from nodules of Cajanus cajan L. in Dominican Republic.</title>
        <authorList>
            <person name="Flores-Felix J.D."/>
            <person name="Araujo J."/>
            <person name="Diaz-Alcantara C."/>
            <person name="Gonzalez-Andres F."/>
            <person name="Velazquez E."/>
        </authorList>
    </citation>
    <scope>NUCLEOTIDE SEQUENCE [LARGE SCALE GENOMIC DNA]</scope>
    <source>
        <strain evidence="2 3">1040</strain>
    </source>
</reference>
<dbReference type="EMBL" id="WQNF01000010">
    <property type="protein sequence ID" value="MVT66810.1"/>
    <property type="molecule type" value="Genomic_DNA"/>
</dbReference>
<evidence type="ECO:0000259" key="1">
    <source>
        <dbReference type="Pfam" id="PF06568"/>
    </source>
</evidence>
<feature type="domain" description="YjiS-like" evidence="1">
    <location>
        <begin position="27"/>
        <end position="62"/>
    </location>
</feature>
<evidence type="ECO:0000313" key="3">
    <source>
        <dbReference type="Proteomes" id="UP000436468"/>
    </source>
</evidence>